<keyword evidence="4" id="KW-0695">RNA-directed DNA polymerase</keyword>
<dbReference type="FunFam" id="1.10.340.70:FF:000001">
    <property type="entry name" value="Retrovirus-related Pol polyprotein from transposon gypsy-like Protein"/>
    <property type="match status" value="1"/>
</dbReference>
<dbReference type="Proteomes" id="UP000198211">
    <property type="component" value="Unassembled WGS sequence"/>
</dbReference>
<evidence type="ECO:0000259" key="3">
    <source>
        <dbReference type="Pfam" id="PF17921"/>
    </source>
</evidence>
<dbReference type="Pfam" id="PF17921">
    <property type="entry name" value="Integrase_H2C2"/>
    <property type="match status" value="1"/>
</dbReference>
<sequence>MLADESKPFHVVCDTSDFAIGCALVQFDDDGRDYQSRQLKSAERNYPVHDKELLAMRYALVKFRVYLLGEQTDVSPHFSQRMARWLSFFSKYNFVVHHKPGKNNILADALSRRPDYDPRDGFGRQTSDAEDEDLCAMCVTSELNLTSYAGVLIHLRAPSEETLEALPRCIRSHIERYRLDGSLLTSSIDRFDDMRVVVPNDEDLRARIIREYHDAPTSGHLGREKTFAAVARDFFWPYLYKWLRKWVRTCETCQRVKPSPLSQAPLRPLPIPTEVWRSVSMDFVFGLQPDVNRRTGVLVFVDRFSKMVHLIPVTSTVTAEGSAAHFVDSVFRLRRLPDSIVSEHDPRFTSEPIQRETDGQTEHVNRVVEDVLRSYASAFPSWSSFQPLSEFALNNAEHSSMVLTPFFVNSARHPRVVPRGIIALLLVGEELPLRTYHGPLPAETSANAVTRSQAKKVFAAPRSAVTPLADWAERTLIDPAGTQRITLGRSCPLPMRRSLRRVRAT</sequence>
<dbReference type="InterPro" id="IPR012337">
    <property type="entry name" value="RNaseH-like_sf"/>
</dbReference>
<feature type="domain" description="Integrase zinc-binding" evidence="3">
    <location>
        <begin position="201"/>
        <end position="259"/>
    </location>
</feature>
<dbReference type="SUPFAM" id="SSF53098">
    <property type="entry name" value="Ribonuclease H-like"/>
    <property type="match status" value="1"/>
</dbReference>
<dbReference type="InterPro" id="IPR041588">
    <property type="entry name" value="Integrase_H2C2"/>
</dbReference>
<dbReference type="GO" id="GO:0003676">
    <property type="term" value="F:nucleic acid binding"/>
    <property type="evidence" value="ECO:0007669"/>
    <property type="project" value="InterPro"/>
</dbReference>
<evidence type="ECO:0000256" key="1">
    <source>
        <dbReference type="ARBA" id="ARBA00023268"/>
    </source>
</evidence>
<keyword evidence="5" id="KW-1185">Reference proteome</keyword>
<organism evidence="4 5">
    <name type="scientific">Phytophthora megakarya</name>
    <dbReference type="NCBI Taxonomy" id="4795"/>
    <lineage>
        <taxon>Eukaryota</taxon>
        <taxon>Sar</taxon>
        <taxon>Stramenopiles</taxon>
        <taxon>Oomycota</taxon>
        <taxon>Peronosporomycetes</taxon>
        <taxon>Peronosporales</taxon>
        <taxon>Peronosporaceae</taxon>
        <taxon>Phytophthora</taxon>
    </lineage>
</organism>
<evidence type="ECO:0000313" key="4">
    <source>
        <dbReference type="EMBL" id="OWY94391.1"/>
    </source>
</evidence>
<dbReference type="SUPFAM" id="SSF56672">
    <property type="entry name" value="DNA/RNA polymerases"/>
    <property type="match status" value="1"/>
</dbReference>
<proteinExistence type="predicted"/>
<dbReference type="Gene3D" id="3.30.420.10">
    <property type="entry name" value="Ribonuclease H-like superfamily/Ribonuclease H"/>
    <property type="match status" value="1"/>
</dbReference>
<evidence type="ECO:0000259" key="2">
    <source>
        <dbReference type="Pfam" id="PF17919"/>
    </source>
</evidence>
<dbReference type="Pfam" id="PF17919">
    <property type="entry name" value="RT_RNaseH_2"/>
    <property type="match status" value="1"/>
</dbReference>
<feature type="domain" description="Reverse transcriptase/retrotransposon-derived protein RNase H-like" evidence="2">
    <location>
        <begin position="3"/>
        <end position="73"/>
    </location>
</feature>
<protein>
    <submittedName>
        <fullName evidence="4">Reverse transcriptase</fullName>
    </submittedName>
</protein>
<gene>
    <name evidence="4" type="ORF">PHMEG_00035899</name>
</gene>
<dbReference type="EMBL" id="NBNE01014468">
    <property type="protein sequence ID" value="OWY94391.1"/>
    <property type="molecule type" value="Genomic_DNA"/>
</dbReference>
<dbReference type="PANTHER" id="PTHR37984">
    <property type="entry name" value="PROTEIN CBG26694"/>
    <property type="match status" value="1"/>
</dbReference>
<dbReference type="OrthoDB" id="9043430at2759"/>
<accession>A0A225UN95</accession>
<dbReference type="InterPro" id="IPR043502">
    <property type="entry name" value="DNA/RNA_pol_sf"/>
</dbReference>
<dbReference type="PANTHER" id="PTHR37984:SF5">
    <property type="entry name" value="PROTEIN NYNRIN-LIKE"/>
    <property type="match status" value="1"/>
</dbReference>
<keyword evidence="4" id="KW-0548">Nucleotidyltransferase</keyword>
<dbReference type="InterPro" id="IPR041577">
    <property type="entry name" value="RT_RNaseH_2"/>
</dbReference>
<dbReference type="AlphaFoldDB" id="A0A225UN95"/>
<dbReference type="CDD" id="cd09274">
    <property type="entry name" value="RNase_HI_RT_Ty3"/>
    <property type="match status" value="1"/>
</dbReference>
<reference evidence="5" key="1">
    <citation type="submission" date="2017-03" db="EMBL/GenBank/DDBJ databases">
        <title>Phytopthora megakarya and P. palmivora, two closely related causual agents of cacao black pod achieved similar genome size and gene model numbers by different mechanisms.</title>
        <authorList>
            <person name="Ali S."/>
            <person name="Shao J."/>
            <person name="Larry D.J."/>
            <person name="Kronmiller B."/>
            <person name="Shen D."/>
            <person name="Strem M.D."/>
            <person name="Melnick R.L."/>
            <person name="Guiltinan M.J."/>
            <person name="Tyler B.M."/>
            <person name="Meinhardt L.W."/>
            <person name="Bailey B.A."/>
        </authorList>
    </citation>
    <scope>NUCLEOTIDE SEQUENCE [LARGE SCALE GENOMIC DNA]</scope>
    <source>
        <strain evidence="5">zdho120</strain>
    </source>
</reference>
<evidence type="ECO:0000313" key="5">
    <source>
        <dbReference type="Proteomes" id="UP000198211"/>
    </source>
</evidence>
<dbReference type="InterPro" id="IPR036397">
    <property type="entry name" value="RNaseH_sf"/>
</dbReference>
<feature type="non-terminal residue" evidence="4">
    <location>
        <position position="505"/>
    </location>
</feature>
<dbReference type="InterPro" id="IPR050951">
    <property type="entry name" value="Retrovirus_Pol_polyprotein"/>
</dbReference>
<dbReference type="GO" id="GO:0003964">
    <property type="term" value="F:RNA-directed DNA polymerase activity"/>
    <property type="evidence" value="ECO:0007669"/>
    <property type="project" value="UniProtKB-KW"/>
</dbReference>
<dbReference type="Gene3D" id="1.10.340.70">
    <property type="match status" value="1"/>
</dbReference>
<comment type="caution">
    <text evidence="4">The sequence shown here is derived from an EMBL/GenBank/DDBJ whole genome shotgun (WGS) entry which is preliminary data.</text>
</comment>
<name>A0A225UN95_9STRA</name>
<keyword evidence="4" id="KW-0808">Transferase</keyword>
<keyword evidence="1" id="KW-0511">Multifunctional enzyme</keyword>